<dbReference type="Gene3D" id="3.40.50.360">
    <property type="match status" value="1"/>
</dbReference>
<dbReference type="Gene3D" id="3.10.20.740">
    <property type="match status" value="1"/>
</dbReference>
<dbReference type="PROSITE" id="PS51085">
    <property type="entry name" value="2FE2S_FER_2"/>
    <property type="match status" value="1"/>
</dbReference>
<keyword evidence="12" id="KW-1185">Reference proteome</keyword>
<dbReference type="SMART" id="SM00564">
    <property type="entry name" value="PQQ"/>
    <property type="match status" value="5"/>
</dbReference>
<dbReference type="Pfam" id="PF02906">
    <property type="entry name" value="Fe_hyd_lg_C"/>
    <property type="match status" value="2"/>
</dbReference>
<evidence type="ECO:0000259" key="9">
    <source>
        <dbReference type="PROSITE" id="PS51085"/>
    </source>
</evidence>
<feature type="compositionally biased region" description="Low complexity" evidence="7">
    <location>
        <begin position="1007"/>
        <end position="1019"/>
    </location>
</feature>
<evidence type="ECO:0000313" key="12">
    <source>
        <dbReference type="Proteomes" id="UP001150062"/>
    </source>
</evidence>
<feature type="domain" description="4Fe-4S ferredoxin-type" evidence="10">
    <location>
        <begin position="511"/>
        <end position="542"/>
    </location>
</feature>
<dbReference type="PROSITE" id="PS00678">
    <property type="entry name" value="WD_REPEATS_1"/>
    <property type="match status" value="2"/>
</dbReference>
<keyword evidence="4" id="KW-0479">Metal-binding</keyword>
<dbReference type="InterPro" id="IPR036322">
    <property type="entry name" value="WD40_repeat_dom_sf"/>
</dbReference>
<dbReference type="PROSITE" id="PS51379">
    <property type="entry name" value="4FE4S_FER_2"/>
    <property type="match status" value="2"/>
</dbReference>
<name>A0ABQ8XNH1_9EUKA</name>
<dbReference type="InterPro" id="IPR029039">
    <property type="entry name" value="Flavoprotein-like_sf"/>
</dbReference>
<dbReference type="PANTHER" id="PTHR44019:SF8">
    <property type="entry name" value="POC1 CENTRIOLAR PROTEIN HOMOLOG"/>
    <property type="match status" value="1"/>
</dbReference>
<dbReference type="Proteomes" id="UP001150062">
    <property type="component" value="Unassembled WGS sequence"/>
</dbReference>
<feature type="repeat" description="WD" evidence="5">
    <location>
        <begin position="144"/>
        <end position="183"/>
    </location>
</feature>
<dbReference type="CDD" id="cd00207">
    <property type="entry name" value="fer2"/>
    <property type="match status" value="1"/>
</dbReference>
<dbReference type="PROSITE" id="PS00198">
    <property type="entry name" value="4FE4S_FER_1"/>
    <property type="match status" value="1"/>
</dbReference>
<feature type="region of interest" description="Disordered" evidence="7">
    <location>
        <begin position="882"/>
        <end position="1027"/>
    </location>
</feature>
<feature type="repeat" description="WD" evidence="5">
    <location>
        <begin position="226"/>
        <end position="265"/>
    </location>
</feature>
<dbReference type="SUPFAM" id="SSF54862">
    <property type="entry name" value="4Fe-4S ferredoxins"/>
    <property type="match status" value="1"/>
</dbReference>
<feature type="coiled-coil region" evidence="6">
    <location>
        <begin position="657"/>
        <end position="687"/>
    </location>
</feature>
<dbReference type="SMART" id="SM00320">
    <property type="entry name" value="WD40"/>
    <property type="match status" value="8"/>
</dbReference>
<dbReference type="InterPro" id="IPR008254">
    <property type="entry name" value="Flavodoxin/NO_synth"/>
</dbReference>
<dbReference type="Pfam" id="PF00258">
    <property type="entry name" value="Flavodoxin_1"/>
    <property type="match status" value="1"/>
</dbReference>
<dbReference type="Gene3D" id="3.30.70.20">
    <property type="match status" value="1"/>
</dbReference>
<dbReference type="PROSITE" id="PS50294">
    <property type="entry name" value="WD_REPEATS_REGION"/>
    <property type="match status" value="5"/>
</dbReference>
<dbReference type="InterPro" id="IPR001680">
    <property type="entry name" value="WD40_rpt"/>
</dbReference>
<evidence type="ECO:0000256" key="1">
    <source>
        <dbReference type="ARBA" id="ARBA00006596"/>
    </source>
</evidence>
<evidence type="ECO:0000259" key="8">
    <source>
        <dbReference type="PROSITE" id="PS50902"/>
    </source>
</evidence>
<organism evidence="11 12">
    <name type="scientific">Anaeramoeba flamelloides</name>
    <dbReference type="NCBI Taxonomy" id="1746091"/>
    <lineage>
        <taxon>Eukaryota</taxon>
        <taxon>Metamonada</taxon>
        <taxon>Anaeramoebidae</taxon>
        <taxon>Anaeramoeba</taxon>
    </lineage>
</organism>
<comment type="caution">
    <text evidence="11">The sequence shown here is derived from an EMBL/GenBank/DDBJ whole genome shotgun (WGS) entry which is preliminary data.</text>
</comment>
<evidence type="ECO:0000256" key="5">
    <source>
        <dbReference type="PROSITE-ProRule" id="PRU00221"/>
    </source>
</evidence>
<keyword evidence="6" id="KW-0175">Coiled coil</keyword>
<dbReference type="SUPFAM" id="SSF54292">
    <property type="entry name" value="2Fe-2S ferredoxin-like"/>
    <property type="match status" value="1"/>
</dbReference>
<accession>A0ABQ8XNH1</accession>
<dbReference type="Gene3D" id="2.130.10.10">
    <property type="entry name" value="YVTN repeat-like/Quinoprotein amine dehydrogenase"/>
    <property type="match status" value="2"/>
</dbReference>
<dbReference type="InterPro" id="IPR050505">
    <property type="entry name" value="WDR55/POC1"/>
</dbReference>
<dbReference type="Pfam" id="PF12838">
    <property type="entry name" value="Fer4_7"/>
    <property type="match status" value="1"/>
</dbReference>
<feature type="repeat" description="WD" evidence="5">
    <location>
        <begin position="309"/>
        <end position="349"/>
    </location>
</feature>
<evidence type="ECO:0000259" key="10">
    <source>
        <dbReference type="PROSITE" id="PS51379"/>
    </source>
</evidence>
<comment type="similarity">
    <text evidence="1">Belongs to the NARF family.</text>
</comment>
<dbReference type="SUPFAM" id="SSF52218">
    <property type="entry name" value="Flavoproteins"/>
    <property type="match status" value="1"/>
</dbReference>
<gene>
    <name evidence="11" type="ORF">M0813_03962</name>
</gene>
<dbReference type="InterPro" id="IPR009016">
    <property type="entry name" value="Fe_hydrogenase"/>
</dbReference>
<evidence type="ECO:0000256" key="7">
    <source>
        <dbReference type="SAM" id="MobiDB-lite"/>
    </source>
</evidence>
<dbReference type="PROSITE" id="PS50082">
    <property type="entry name" value="WD_REPEATS_2"/>
    <property type="match status" value="6"/>
</dbReference>
<feature type="compositionally biased region" description="Basic residues" evidence="7">
    <location>
        <begin position="982"/>
        <end position="1006"/>
    </location>
</feature>
<keyword evidence="3" id="KW-0677">Repeat</keyword>
<sequence>MNYELLKDTRGSIPCYEPLVTYGGFGGAGVNCLSMDETYLYCGFQNHEIRVYDINSAHLIKTYTNHNAPLCGLKVSKGVLYASDGGGFLRSYDTKNETLLTTFKGHTGKVTTFHIDPTGQLFSGSSDNTIKLWNTLNGNVVQNYEAHSDMITRLYVQKENLITSSVDKTLKLWDIESGQVIKTFKGHSGWILCFVVDPINRLIYSGSHDAKIKAWDPRTVNCVHTFKGHKFAITRLLIEGNKLFSSSWDGRIGMWNLKNRKKKPKYFTGHRSQIRGMVFSHDRSRIYSYANDHEIRIWDIKKKSTKAIFRGHKNSINSVKFDQNDRLFSGSKDGTINRWPASRTQRSKSILKEMSYIKEYNSNLFLKGTKSMFLIHVNGEPKRVSPELTLFEACKEFGIEIPTLCHHPRLSPIGICGLCAVEINNQYGEKEIVNSCSYQVRENIEVWTNTIKVKKQVQKSLRIFKRKLLDRQLNMNNNSNSAMQDEENYDELFKFCKLKLNKTNSLIESTNTISLDFSKCIDCGRCVQVCTELMGVNVFKMKLENIQKFKCSLSTTNNLSLMKSNCIDCGQCTTFCPTNALTERTINFEFLKKKLSDPNCHVVMGISPEVFVSFAEMLELEPQIISKKRIVGILNQIGFENVFSFDFVLNVLILQEAKLLKSKIDNNEKLNNEIDNEDNQNTKTKTINKSNKGNENYLPLINSACPSWVKMVKKMFPNLIPYLSPHKTPSQIFGLLIKSYYADRLKLNPNNIFTIVLTGCVSIKNEIATQDNENMKGYNNVDMCLTIRELGKFIKANKSKLGHPGEIAEKNFTTIFPDYVPQNNSDFVIQRGGFATLVVDCLSQLDQNPLLNNKNVKRVKRIDSLAEYLEWKKLQARKIEKEKNYKNSTKKKKKKSLKKKRSQKKYLINDWDTNEESNSSSTGKSQQSSLSQNIPNKNNVGENKNIINDVNNDGGEGGDEKNKVQDQNGNGNGNGNGNEKKTKNKTLIKRRIKNKKIKKIRIKKQNKNNTSQTNSKNNKLQLNNEDENKQLEKVSFQKLKSKEQIQLGKVNVNGKNIKIIVVDGGRSVRYFNKLFESLGPSYHYIEIRVCPFSCIGGGGHPKSEEKIISTRETIFQTLNPRVQPMDYSKFENKYMNVVTHNVELKNNMEKLYQNRYGGENNTTMNNSSYNSNTLNSNVNFNVSNQIYKKDKIETFEKSLNPKNSILILWGSQTGIAREISYKIHEHWNSFKLKARIFSLNEIELEDLKREEMVVFVISTYWEGSFPDNAQFFWKKLKSLQINLTNLRYTIYGVGNSNYTKFNYAAINLDERLNQLGAIRILPILLSDSQHHDGYLKDFDSFMNSLKRAKSKK</sequence>
<dbReference type="InterPro" id="IPR020472">
    <property type="entry name" value="WD40_PAC1"/>
</dbReference>
<dbReference type="InterPro" id="IPR036010">
    <property type="entry name" value="2Fe-2S_ferredoxin-like_sf"/>
</dbReference>
<dbReference type="InterPro" id="IPR019775">
    <property type="entry name" value="WD40_repeat_CS"/>
</dbReference>
<feature type="repeat" description="WD" evidence="5">
    <location>
        <begin position="103"/>
        <end position="143"/>
    </location>
</feature>
<dbReference type="InterPro" id="IPR017900">
    <property type="entry name" value="4Fe4S_Fe_S_CS"/>
</dbReference>
<dbReference type="PANTHER" id="PTHR44019">
    <property type="entry name" value="WD REPEAT-CONTAINING PROTEIN 55"/>
    <property type="match status" value="1"/>
</dbReference>
<dbReference type="InterPro" id="IPR017896">
    <property type="entry name" value="4Fe4S_Fe-S-bd"/>
</dbReference>
<dbReference type="InterPro" id="IPR015943">
    <property type="entry name" value="WD40/YVTN_repeat-like_dom_sf"/>
</dbReference>
<evidence type="ECO:0000256" key="6">
    <source>
        <dbReference type="SAM" id="Coils"/>
    </source>
</evidence>
<feature type="domain" description="Flavodoxin-like" evidence="8">
    <location>
        <begin position="1205"/>
        <end position="1346"/>
    </location>
</feature>
<feature type="compositionally biased region" description="Low complexity" evidence="7">
    <location>
        <begin position="941"/>
        <end position="953"/>
    </location>
</feature>
<dbReference type="SUPFAM" id="SSF53920">
    <property type="entry name" value="Fe-only hydrogenase"/>
    <property type="match status" value="2"/>
</dbReference>
<feature type="domain" description="4Fe-4S ferredoxin-type" evidence="10">
    <location>
        <begin position="557"/>
        <end position="586"/>
    </location>
</feature>
<feature type="compositionally biased region" description="Low complexity" evidence="7">
    <location>
        <begin position="917"/>
        <end position="932"/>
    </location>
</feature>
<dbReference type="InterPro" id="IPR001094">
    <property type="entry name" value="Flavdoxin-like"/>
</dbReference>
<reference evidence="11" key="1">
    <citation type="submission" date="2022-08" db="EMBL/GenBank/DDBJ databases">
        <title>Novel sulfate-reducing endosymbionts in the free-living metamonad Anaeramoeba.</title>
        <authorList>
            <person name="Jerlstrom-Hultqvist J."/>
            <person name="Cepicka I."/>
            <person name="Gallot-Lavallee L."/>
            <person name="Salas-Leiva D."/>
            <person name="Curtis B.A."/>
            <person name="Zahonova K."/>
            <person name="Pipaliya S."/>
            <person name="Dacks J."/>
            <person name="Roger A.J."/>
        </authorList>
    </citation>
    <scope>NUCLEOTIDE SEQUENCE</scope>
    <source>
        <strain evidence="11">Schooner1</strain>
    </source>
</reference>
<dbReference type="Pfam" id="PF00400">
    <property type="entry name" value="WD40"/>
    <property type="match status" value="6"/>
</dbReference>
<proteinExistence type="inferred from homology"/>
<feature type="domain" description="2Fe-2S ferredoxin-type" evidence="9">
    <location>
        <begin position="369"/>
        <end position="452"/>
    </location>
</feature>
<feature type="repeat" description="WD" evidence="5">
    <location>
        <begin position="267"/>
        <end position="308"/>
    </location>
</feature>
<dbReference type="Gene3D" id="3.40.50.1780">
    <property type="match status" value="1"/>
</dbReference>
<keyword evidence="4" id="KW-0408">Iron</keyword>
<keyword evidence="4" id="KW-0411">Iron-sulfur</keyword>
<dbReference type="Pfam" id="PF13510">
    <property type="entry name" value="Fer2_4"/>
    <property type="match status" value="1"/>
</dbReference>
<protein>
    <submittedName>
        <fullName evidence="11">Uncharacterized protein</fullName>
    </submittedName>
</protein>
<evidence type="ECO:0000256" key="2">
    <source>
        <dbReference type="ARBA" id="ARBA00022574"/>
    </source>
</evidence>
<dbReference type="CDD" id="cd00200">
    <property type="entry name" value="WD40"/>
    <property type="match status" value="1"/>
</dbReference>
<feature type="compositionally biased region" description="Basic residues" evidence="7">
    <location>
        <begin position="888"/>
        <end position="904"/>
    </location>
</feature>
<evidence type="ECO:0000256" key="4">
    <source>
        <dbReference type="ARBA" id="ARBA00023014"/>
    </source>
</evidence>
<dbReference type="SUPFAM" id="SSF50978">
    <property type="entry name" value="WD40 repeat-like"/>
    <property type="match status" value="2"/>
</dbReference>
<dbReference type="InterPro" id="IPR018391">
    <property type="entry name" value="PQQ_b-propeller_rpt"/>
</dbReference>
<dbReference type="PRINTS" id="PR00369">
    <property type="entry name" value="FLAVODOXIN"/>
</dbReference>
<evidence type="ECO:0000313" key="11">
    <source>
        <dbReference type="EMBL" id="KAJ6234161.1"/>
    </source>
</evidence>
<dbReference type="PROSITE" id="PS50902">
    <property type="entry name" value="FLAVODOXIN_LIKE"/>
    <property type="match status" value="1"/>
</dbReference>
<feature type="repeat" description="WD" evidence="5">
    <location>
        <begin position="184"/>
        <end position="225"/>
    </location>
</feature>
<evidence type="ECO:0000256" key="3">
    <source>
        <dbReference type="ARBA" id="ARBA00022737"/>
    </source>
</evidence>
<dbReference type="InterPro" id="IPR004108">
    <property type="entry name" value="Fe_hydrogenase_lsu_C"/>
</dbReference>
<keyword evidence="2 5" id="KW-0853">WD repeat</keyword>
<dbReference type="InterPro" id="IPR001041">
    <property type="entry name" value="2Fe-2S_ferredoxin-type"/>
</dbReference>
<dbReference type="EMBL" id="JAOAOG010000271">
    <property type="protein sequence ID" value="KAJ6234161.1"/>
    <property type="molecule type" value="Genomic_DNA"/>
</dbReference>
<dbReference type="Gene3D" id="3.40.950.10">
    <property type="entry name" value="Fe-only Hydrogenase (Larger Subunit), Chain L, domain 3"/>
    <property type="match status" value="2"/>
</dbReference>
<dbReference type="PRINTS" id="PR00320">
    <property type="entry name" value="GPROTEINBRPT"/>
</dbReference>